<dbReference type="PANTHER" id="PTHR11003">
    <property type="entry name" value="POTASSIUM CHANNEL, SUBFAMILY K"/>
    <property type="match status" value="1"/>
</dbReference>
<feature type="compositionally biased region" description="Low complexity" evidence="9">
    <location>
        <begin position="760"/>
        <end position="772"/>
    </location>
</feature>
<dbReference type="WBParaSite" id="TCONS_00015745.p1">
    <property type="protein sequence ID" value="TCONS_00015745.p1"/>
    <property type="gene ID" value="XLOC_010504"/>
</dbReference>
<feature type="transmembrane region" description="Helical" evidence="10">
    <location>
        <begin position="185"/>
        <end position="204"/>
    </location>
</feature>
<name>A0A0K0ELD6_STRER</name>
<dbReference type="AlphaFoldDB" id="A0A0K0ELD6"/>
<evidence type="ECO:0000256" key="7">
    <source>
        <dbReference type="ARBA" id="ARBA00023303"/>
    </source>
</evidence>
<dbReference type="PANTHER" id="PTHR11003:SF312">
    <property type="entry name" value="POTASSIUM CHANNEL DOMAIN-CONTAINING PROTEIN"/>
    <property type="match status" value="1"/>
</dbReference>
<keyword evidence="3 8" id="KW-0812">Transmembrane</keyword>
<evidence type="ECO:0000256" key="2">
    <source>
        <dbReference type="ARBA" id="ARBA00022448"/>
    </source>
</evidence>
<feature type="region of interest" description="Disordered" evidence="9">
    <location>
        <begin position="1"/>
        <end position="21"/>
    </location>
</feature>
<evidence type="ECO:0000313" key="13">
    <source>
        <dbReference type="WBParaSite" id="SSTP_0001028000.1"/>
    </source>
</evidence>
<reference evidence="13" key="1">
    <citation type="submission" date="2015-08" db="UniProtKB">
        <authorList>
            <consortium name="WormBaseParasite"/>
        </authorList>
    </citation>
    <scope>IDENTIFICATION</scope>
</reference>
<feature type="domain" description="Potassium channel" evidence="11">
    <location>
        <begin position="185"/>
        <end position="240"/>
    </location>
</feature>
<keyword evidence="7 8" id="KW-0407">Ion channel</keyword>
<keyword evidence="2 8" id="KW-0813">Transport</keyword>
<feature type="compositionally biased region" description="Basic and acidic residues" evidence="9">
    <location>
        <begin position="773"/>
        <end position="799"/>
    </location>
</feature>
<comment type="subcellular location">
    <subcellularLocation>
        <location evidence="1">Membrane</location>
        <topology evidence="1">Multi-pass membrane protein</topology>
    </subcellularLocation>
</comment>
<dbReference type="SUPFAM" id="SSF81324">
    <property type="entry name" value="Voltage-gated potassium channels"/>
    <property type="match status" value="2"/>
</dbReference>
<evidence type="ECO:0000256" key="10">
    <source>
        <dbReference type="SAM" id="Phobius"/>
    </source>
</evidence>
<feature type="transmembrane region" description="Helical" evidence="10">
    <location>
        <begin position="216"/>
        <end position="233"/>
    </location>
</feature>
<dbReference type="GO" id="GO:0005886">
    <property type="term" value="C:plasma membrane"/>
    <property type="evidence" value="ECO:0007669"/>
    <property type="project" value="TreeGrafter"/>
</dbReference>
<keyword evidence="12" id="KW-1185">Reference proteome</keyword>
<dbReference type="STRING" id="6248.A0A0K0ELD6"/>
<keyword evidence="6 10" id="KW-0472">Membrane</keyword>
<accession>A0A0K0ELD6</accession>
<evidence type="ECO:0000256" key="8">
    <source>
        <dbReference type="RuleBase" id="RU003857"/>
    </source>
</evidence>
<dbReference type="Gene3D" id="1.10.287.70">
    <property type="match status" value="1"/>
</dbReference>
<evidence type="ECO:0000256" key="6">
    <source>
        <dbReference type="ARBA" id="ARBA00023136"/>
    </source>
</evidence>
<evidence type="ECO:0000256" key="3">
    <source>
        <dbReference type="ARBA" id="ARBA00022692"/>
    </source>
</evidence>
<feature type="transmembrane region" description="Helical" evidence="10">
    <location>
        <begin position="384"/>
        <end position="404"/>
    </location>
</feature>
<evidence type="ECO:0000256" key="5">
    <source>
        <dbReference type="ARBA" id="ARBA00023065"/>
    </source>
</evidence>
<dbReference type="InterPro" id="IPR013099">
    <property type="entry name" value="K_chnl_dom"/>
</dbReference>
<dbReference type="GO" id="GO:0015271">
    <property type="term" value="F:outward rectifier potassium channel activity"/>
    <property type="evidence" value="ECO:0007669"/>
    <property type="project" value="TreeGrafter"/>
</dbReference>
<keyword evidence="4 10" id="KW-1133">Transmembrane helix</keyword>
<evidence type="ECO:0000256" key="1">
    <source>
        <dbReference type="ARBA" id="ARBA00004141"/>
    </source>
</evidence>
<dbReference type="PRINTS" id="PR01333">
    <property type="entry name" value="2POREKCHANEL"/>
</dbReference>
<protein>
    <submittedName>
        <fullName evidence="14">Potassium channel domain-containing protein</fullName>
    </submittedName>
</protein>
<feature type="transmembrane region" description="Helical" evidence="10">
    <location>
        <begin position="98"/>
        <end position="119"/>
    </location>
</feature>
<sequence length="824" mass="94665">MPILFKSSSHHPSSSRLTSSQQRRLSKLSANLGTNNRPPIIKEESIGSGKTNLSLSNHINALKKTLHEKTQLTWKERLSPSHILKLFKKFYKKKHLKYLTPLIFVMFYMIAGAAIFLWIESSNSNHKKLELYQNYKREKLYFLKKVDEIFQDRTLRNSSQRRKEINDAIVNFHNEINVDFNVDPIWTWSSAMYFSGTIFTTIGYGDIACETTWGRIITVIYAMFGIPLMLVTLSDLGKFLYTTINEVLDWLSEIFNKIFLMLCYKTNKHNITDIMEQKVIVNNNNESKNFDEISHKCSLTTPNDLSLRLSVSSKGAIDKEIDDKSLEVIEITENENKIIPIFCIRPSIDTAITIEENDLDKKEDDVEIFDDEDLEDLELPPPRMHVMVALTVTIGWIFFCALLFKLWEKDWTYGESCYFMFISLSTIGLGDLAVKRRDMMVLCFVFVIIGLSLVSMCINVIQGAIEDLYKRLLLKLLIEYTNKMAENGDHTDASMGLMKSWGSNKAAKYLMPLISAEKRKHVLETIKEEAKDGGYEIPPILEDIDEKSGMPKIFKIQDAEPELVNDLFEAIVKDNDPAKIETISKMTISPTIVCVESSSQTDIKDFNEQSQQTVTIILDESSSQTDKEEKDILDQFTQCEAILQEGKEIQTNALEVEDNDTMTDIKIFNEISSQTNNILLNDEEIQTMVVQNFVVETQTDIGNLCNTSFPTLDKNVNDAEMQTDTLIRLKRKNIKQKKPRRKLAFHILKNKLPIPDITISEEPPNSSSLSSESLKDESSVEKLDWDPVDGMHAEKQRPVKELLRMFDRTAKEHNKKGYERRKSK</sequence>
<dbReference type="Proteomes" id="UP000035681">
    <property type="component" value="Unplaced"/>
</dbReference>
<evidence type="ECO:0000313" key="12">
    <source>
        <dbReference type="Proteomes" id="UP000035681"/>
    </source>
</evidence>
<dbReference type="GO" id="GO:0030322">
    <property type="term" value="P:stabilization of membrane potential"/>
    <property type="evidence" value="ECO:0007669"/>
    <property type="project" value="TreeGrafter"/>
</dbReference>
<keyword evidence="5 8" id="KW-0406">Ion transport</keyword>
<evidence type="ECO:0000259" key="11">
    <source>
        <dbReference type="Pfam" id="PF07885"/>
    </source>
</evidence>
<evidence type="ECO:0000256" key="9">
    <source>
        <dbReference type="SAM" id="MobiDB-lite"/>
    </source>
</evidence>
<evidence type="ECO:0000313" key="14">
    <source>
        <dbReference type="WBParaSite" id="TCONS_00015745.p1"/>
    </source>
</evidence>
<dbReference type="WBParaSite" id="SSTP_0001028000.1">
    <property type="protein sequence ID" value="SSTP_0001028000.1"/>
    <property type="gene ID" value="SSTP_0001028000"/>
</dbReference>
<dbReference type="GO" id="GO:0022841">
    <property type="term" value="F:potassium ion leak channel activity"/>
    <property type="evidence" value="ECO:0007669"/>
    <property type="project" value="TreeGrafter"/>
</dbReference>
<evidence type="ECO:0000256" key="4">
    <source>
        <dbReference type="ARBA" id="ARBA00022989"/>
    </source>
</evidence>
<feature type="region of interest" description="Disordered" evidence="9">
    <location>
        <begin position="756"/>
        <end position="799"/>
    </location>
</feature>
<feature type="transmembrane region" description="Helical" evidence="10">
    <location>
        <begin position="439"/>
        <end position="461"/>
    </location>
</feature>
<dbReference type="Pfam" id="PF07885">
    <property type="entry name" value="Ion_trans_2"/>
    <property type="match status" value="2"/>
</dbReference>
<organism evidence="13">
    <name type="scientific">Strongyloides stercoralis</name>
    <name type="common">Threadworm</name>
    <dbReference type="NCBI Taxonomy" id="6248"/>
    <lineage>
        <taxon>Eukaryota</taxon>
        <taxon>Metazoa</taxon>
        <taxon>Ecdysozoa</taxon>
        <taxon>Nematoda</taxon>
        <taxon>Chromadorea</taxon>
        <taxon>Rhabditida</taxon>
        <taxon>Tylenchina</taxon>
        <taxon>Panagrolaimomorpha</taxon>
        <taxon>Strongyloidoidea</taxon>
        <taxon>Strongyloididae</taxon>
        <taxon>Strongyloides</taxon>
    </lineage>
</organism>
<feature type="domain" description="Potassium channel" evidence="11">
    <location>
        <begin position="392"/>
        <end position="465"/>
    </location>
</feature>
<dbReference type="InterPro" id="IPR003280">
    <property type="entry name" value="2pore_dom_K_chnl"/>
</dbReference>
<proteinExistence type="inferred from homology"/>
<comment type="similarity">
    <text evidence="8">Belongs to the two pore domain potassium channel (TC 1.A.1.8) family.</text>
</comment>